<feature type="transmembrane region" description="Helical" evidence="1">
    <location>
        <begin position="173"/>
        <end position="193"/>
    </location>
</feature>
<evidence type="ECO:0000313" key="2">
    <source>
        <dbReference type="EMBL" id="PDW03590.1"/>
    </source>
</evidence>
<keyword evidence="1" id="KW-0812">Transmembrane</keyword>
<dbReference type="AlphaFoldDB" id="A0A2A6RL70"/>
<sequence>MGELLGALGLAWPRLLFYPGGIFALVAAWLLAMWLRHCARALILEPEATWQPNRIIPFTIVDCRLQIGEHGAPMGFSVLDNAACSRVIGIIATVPPLAVVSLLPLAPARPFPYGLDLIVALALLEWPRIWLQRQPTRNDLLHAYWPLLIAAWGWSEATGGLGLSRLLAWPEPMARQILMLMGTALWLTSLPPLLDGELRSLAARLRALGLLLIACLPLIALLAAYGAAWLPNAWQGRIFPLVALVSAALLLGALLRLPPKLLQRGQLLLALGLLGVWVSLLV</sequence>
<feature type="transmembrane region" description="Helical" evidence="1">
    <location>
        <begin position="205"/>
        <end position="228"/>
    </location>
</feature>
<name>A0A2A6RL70_9CHLR</name>
<protein>
    <submittedName>
        <fullName evidence="2">Uncharacterized protein</fullName>
    </submittedName>
</protein>
<proteinExistence type="predicted"/>
<keyword evidence="3" id="KW-1185">Reference proteome</keyword>
<feature type="transmembrane region" description="Helical" evidence="1">
    <location>
        <begin position="261"/>
        <end position="280"/>
    </location>
</feature>
<evidence type="ECO:0000256" key="1">
    <source>
        <dbReference type="SAM" id="Phobius"/>
    </source>
</evidence>
<organism evidence="2 3">
    <name type="scientific">Candidatus Viridilinea mediisalina</name>
    <dbReference type="NCBI Taxonomy" id="2024553"/>
    <lineage>
        <taxon>Bacteria</taxon>
        <taxon>Bacillati</taxon>
        <taxon>Chloroflexota</taxon>
        <taxon>Chloroflexia</taxon>
        <taxon>Chloroflexales</taxon>
        <taxon>Chloroflexineae</taxon>
        <taxon>Oscillochloridaceae</taxon>
        <taxon>Candidatus Viridilinea</taxon>
    </lineage>
</organism>
<feature type="transmembrane region" description="Helical" evidence="1">
    <location>
        <begin position="234"/>
        <end position="254"/>
    </location>
</feature>
<dbReference type="EMBL" id="NQWI01000026">
    <property type="protein sequence ID" value="PDW03590.1"/>
    <property type="molecule type" value="Genomic_DNA"/>
</dbReference>
<evidence type="ECO:0000313" key="3">
    <source>
        <dbReference type="Proteomes" id="UP000220527"/>
    </source>
</evidence>
<keyword evidence="1" id="KW-0472">Membrane</keyword>
<feature type="transmembrane region" description="Helical" evidence="1">
    <location>
        <begin position="15"/>
        <end position="35"/>
    </location>
</feature>
<dbReference type="RefSeq" id="WP_097643552.1">
    <property type="nucleotide sequence ID" value="NZ_NQWI01000026.1"/>
</dbReference>
<dbReference type="Proteomes" id="UP000220527">
    <property type="component" value="Unassembled WGS sequence"/>
</dbReference>
<feature type="transmembrane region" description="Helical" evidence="1">
    <location>
        <begin position="143"/>
        <end position="167"/>
    </location>
</feature>
<dbReference type="OrthoDB" id="158062at2"/>
<reference evidence="3" key="1">
    <citation type="submission" date="2017-08" db="EMBL/GenBank/DDBJ databases">
        <authorList>
            <person name="Grouzdev D.S."/>
            <person name="Gaisin V.A."/>
            <person name="Rysina M.S."/>
            <person name="Gorlenko V.M."/>
        </authorList>
    </citation>
    <scope>NUCLEOTIDE SEQUENCE [LARGE SCALE GENOMIC DNA]</scope>
    <source>
        <strain evidence="3">Kir15-3F</strain>
    </source>
</reference>
<gene>
    <name evidence="2" type="ORF">CJ255_07940</name>
</gene>
<comment type="caution">
    <text evidence="2">The sequence shown here is derived from an EMBL/GenBank/DDBJ whole genome shotgun (WGS) entry which is preliminary data.</text>
</comment>
<keyword evidence="1" id="KW-1133">Transmembrane helix</keyword>
<accession>A0A2A6RL70</accession>